<organism evidence="1 2">
    <name type="scientific">Pholiota conissans</name>
    <dbReference type="NCBI Taxonomy" id="109636"/>
    <lineage>
        <taxon>Eukaryota</taxon>
        <taxon>Fungi</taxon>
        <taxon>Dikarya</taxon>
        <taxon>Basidiomycota</taxon>
        <taxon>Agaricomycotina</taxon>
        <taxon>Agaricomycetes</taxon>
        <taxon>Agaricomycetidae</taxon>
        <taxon>Agaricales</taxon>
        <taxon>Agaricineae</taxon>
        <taxon>Strophariaceae</taxon>
        <taxon>Pholiota</taxon>
    </lineage>
</organism>
<dbReference type="EMBL" id="MU156243">
    <property type="protein sequence ID" value="KAF9470143.1"/>
    <property type="molecule type" value="Genomic_DNA"/>
</dbReference>
<proteinExistence type="predicted"/>
<name>A0A9P5YJM3_9AGAR</name>
<gene>
    <name evidence="1" type="ORF">BDN70DRAFT_926537</name>
</gene>
<sequence length="201" mass="23207">MVLGRGVSCYSRSSVAGENWASRQHWDMERAVDGRRWWDLMGDRHFNIGQPIFLCELEDVLTRLRVGVENVYILSVGIWAMVVRVVEVRWRVARKDWGTKEKNIFYSIIGAILQIIGGCIRLRSQDISSIQRRTLLDMYKRKPEAAEPFFSLSAQQEDRRVGVGWARRRGVRILRLGWQGAEFASKALRLAKNAEGEPIEM</sequence>
<evidence type="ECO:0000313" key="1">
    <source>
        <dbReference type="EMBL" id="KAF9470143.1"/>
    </source>
</evidence>
<keyword evidence="2" id="KW-1185">Reference proteome</keyword>
<comment type="caution">
    <text evidence="1">The sequence shown here is derived from an EMBL/GenBank/DDBJ whole genome shotgun (WGS) entry which is preliminary data.</text>
</comment>
<dbReference type="Proteomes" id="UP000807469">
    <property type="component" value="Unassembled WGS sequence"/>
</dbReference>
<accession>A0A9P5YJM3</accession>
<evidence type="ECO:0000313" key="2">
    <source>
        <dbReference type="Proteomes" id="UP000807469"/>
    </source>
</evidence>
<reference evidence="1" key="1">
    <citation type="submission" date="2020-11" db="EMBL/GenBank/DDBJ databases">
        <authorList>
            <consortium name="DOE Joint Genome Institute"/>
            <person name="Ahrendt S."/>
            <person name="Riley R."/>
            <person name="Andreopoulos W."/>
            <person name="Labutti K."/>
            <person name="Pangilinan J."/>
            <person name="Ruiz-Duenas F.J."/>
            <person name="Barrasa J.M."/>
            <person name="Sanchez-Garcia M."/>
            <person name="Camarero S."/>
            <person name="Miyauchi S."/>
            <person name="Serrano A."/>
            <person name="Linde D."/>
            <person name="Babiker R."/>
            <person name="Drula E."/>
            <person name="Ayuso-Fernandez I."/>
            <person name="Pacheco R."/>
            <person name="Padilla G."/>
            <person name="Ferreira P."/>
            <person name="Barriuso J."/>
            <person name="Kellner H."/>
            <person name="Castanera R."/>
            <person name="Alfaro M."/>
            <person name="Ramirez L."/>
            <person name="Pisabarro A.G."/>
            <person name="Kuo A."/>
            <person name="Tritt A."/>
            <person name="Lipzen A."/>
            <person name="He G."/>
            <person name="Yan M."/>
            <person name="Ng V."/>
            <person name="Cullen D."/>
            <person name="Martin F."/>
            <person name="Rosso M.-N."/>
            <person name="Henrissat B."/>
            <person name="Hibbett D."/>
            <person name="Martinez A.T."/>
            <person name="Grigoriev I.V."/>
        </authorList>
    </citation>
    <scope>NUCLEOTIDE SEQUENCE</scope>
    <source>
        <strain evidence="1">CIRM-BRFM 674</strain>
    </source>
</reference>
<dbReference type="AlphaFoldDB" id="A0A9P5YJM3"/>
<protein>
    <submittedName>
        <fullName evidence="1">Uncharacterized protein</fullName>
    </submittedName>
</protein>